<reference evidence="3 4" key="1">
    <citation type="submission" date="2019-08" db="EMBL/GenBank/DDBJ databases">
        <title>Deep-cultivation of Planctomycetes and their phenomic and genomic characterization uncovers novel biology.</title>
        <authorList>
            <person name="Wiegand S."/>
            <person name="Jogler M."/>
            <person name="Boedeker C."/>
            <person name="Pinto D."/>
            <person name="Vollmers J."/>
            <person name="Rivas-Marin E."/>
            <person name="Kohn T."/>
            <person name="Peeters S.H."/>
            <person name="Heuer A."/>
            <person name="Rast P."/>
            <person name="Oberbeckmann S."/>
            <person name="Bunk B."/>
            <person name="Jeske O."/>
            <person name="Meyerdierks A."/>
            <person name="Storesund J.E."/>
            <person name="Kallscheuer N."/>
            <person name="Luecker S."/>
            <person name="Lage O.M."/>
            <person name="Pohl T."/>
            <person name="Merkel B.J."/>
            <person name="Hornburger P."/>
            <person name="Mueller R.-W."/>
            <person name="Bruemmer F."/>
            <person name="Labrenz M."/>
            <person name="Spormann A.M."/>
            <person name="Op den Camp H."/>
            <person name="Overmann J."/>
            <person name="Amann R."/>
            <person name="Jetten M.S.M."/>
            <person name="Mascher T."/>
            <person name="Medema M.H."/>
            <person name="Devos D.P."/>
            <person name="Kaster A.-K."/>
            <person name="Ovreas L."/>
            <person name="Rohde M."/>
            <person name="Galperin M.Y."/>
            <person name="Jogler C."/>
        </authorList>
    </citation>
    <scope>NUCLEOTIDE SEQUENCE [LARGE SCALE GENOMIC DNA]</scope>
    <source>
        <strain evidence="3 4">DSM 8797</strain>
    </source>
</reference>
<dbReference type="GeneID" id="98647485"/>
<sequence length="321" mass="34617">MYRYSSRRNGFTLIELLVVIAIIAILIALLLPAVQQAREAARRSQCKNNLKQIGLALHNYHDTHRTFSPGAVSLVSNTTSSTWCTSSSSNRGRAPWMVLILPYLDQAPLYQEFECDEDFTTWETTFSGYGGSTSNSAAWKHTMVAYKCPSDPVAGAEPAAASYRGVQGGYQASTGYCGVSSRRFYTNGILYVNSKISFRDLVDGSSNVLLVGESHYNTTTANTSNGSYVGWASTPNVGSGGSRHAINLTAADGGINAAPVDPNTGDPRDYQSHHFGSFHTGGCHFLLADGSVHFISENVDITMFRSLGIRNDGLPVGGFTQ</sequence>
<dbReference type="InterPro" id="IPR045584">
    <property type="entry name" value="Pilin-like"/>
</dbReference>
<evidence type="ECO:0000313" key="4">
    <source>
        <dbReference type="Proteomes" id="UP000322887"/>
    </source>
</evidence>
<keyword evidence="4" id="KW-1185">Reference proteome</keyword>
<dbReference type="PANTHER" id="PTHR30093">
    <property type="entry name" value="GENERAL SECRETION PATHWAY PROTEIN G"/>
    <property type="match status" value="1"/>
</dbReference>
<dbReference type="InterPro" id="IPR027558">
    <property type="entry name" value="Pre_pil_HX9DG_C"/>
</dbReference>
<dbReference type="EMBL" id="CP042910">
    <property type="protein sequence ID" value="QEG17066.1"/>
    <property type="molecule type" value="Genomic_DNA"/>
</dbReference>
<dbReference type="InterPro" id="IPR012902">
    <property type="entry name" value="N_methyl_site"/>
</dbReference>
<evidence type="ECO:0000313" key="3">
    <source>
        <dbReference type="EMBL" id="QEG17066.1"/>
    </source>
</evidence>
<dbReference type="Proteomes" id="UP000322887">
    <property type="component" value="Chromosome"/>
</dbReference>
<dbReference type="Pfam" id="PF07963">
    <property type="entry name" value="N_methyl"/>
    <property type="match status" value="1"/>
</dbReference>
<dbReference type="SUPFAM" id="SSF54523">
    <property type="entry name" value="Pili subunits"/>
    <property type="match status" value="1"/>
</dbReference>
<gene>
    <name evidence="3" type="ORF">GmarT_29440</name>
</gene>
<dbReference type="Pfam" id="PF07596">
    <property type="entry name" value="SBP_bac_10"/>
    <property type="match status" value="1"/>
</dbReference>
<keyword evidence="1" id="KW-1133">Transmembrane helix</keyword>
<dbReference type="NCBIfam" id="TIGR02532">
    <property type="entry name" value="IV_pilin_GFxxxE"/>
    <property type="match status" value="1"/>
</dbReference>
<keyword evidence="1" id="KW-0472">Membrane</keyword>
<evidence type="ECO:0000256" key="1">
    <source>
        <dbReference type="SAM" id="Phobius"/>
    </source>
</evidence>
<organism evidence="3 4">
    <name type="scientific">Gimesia maris</name>
    <dbReference type="NCBI Taxonomy" id="122"/>
    <lineage>
        <taxon>Bacteria</taxon>
        <taxon>Pseudomonadati</taxon>
        <taxon>Planctomycetota</taxon>
        <taxon>Planctomycetia</taxon>
        <taxon>Planctomycetales</taxon>
        <taxon>Planctomycetaceae</taxon>
        <taxon>Gimesia</taxon>
    </lineage>
</organism>
<name>A0ABX5YMU9_9PLAN</name>
<dbReference type="NCBIfam" id="TIGR04294">
    <property type="entry name" value="pre_pil_HX9DG"/>
    <property type="match status" value="1"/>
</dbReference>
<dbReference type="Gene3D" id="3.30.700.10">
    <property type="entry name" value="Glycoprotein, Type 4 Pilin"/>
    <property type="match status" value="1"/>
</dbReference>
<accession>A0ABX5YMU9</accession>
<dbReference type="InterPro" id="IPR011453">
    <property type="entry name" value="DUF1559"/>
</dbReference>
<protein>
    <submittedName>
        <fullName evidence="3">Major pilin subunit</fullName>
    </submittedName>
</protein>
<dbReference type="PANTHER" id="PTHR30093:SF2">
    <property type="entry name" value="TYPE II SECRETION SYSTEM PROTEIN H"/>
    <property type="match status" value="1"/>
</dbReference>
<proteinExistence type="predicted"/>
<dbReference type="RefSeq" id="WP_002646620.1">
    <property type="nucleotide sequence ID" value="NZ_CP036353.1"/>
</dbReference>
<feature type="transmembrane region" description="Helical" evidence="1">
    <location>
        <begin position="12"/>
        <end position="34"/>
    </location>
</feature>
<feature type="domain" description="DUF1559" evidence="2">
    <location>
        <begin position="35"/>
        <end position="301"/>
    </location>
</feature>
<keyword evidence="1" id="KW-0812">Transmembrane</keyword>
<evidence type="ECO:0000259" key="2">
    <source>
        <dbReference type="Pfam" id="PF07596"/>
    </source>
</evidence>